<dbReference type="AlphaFoldDB" id="A0A074LQV9"/>
<dbReference type="SUPFAM" id="SSF140453">
    <property type="entry name" value="EsxAB dimer-like"/>
    <property type="match status" value="1"/>
</dbReference>
<dbReference type="Gene3D" id="1.10.287.1060">
    <property type="entry name" value="ESAT-6-like"/>
    <property type="match status" value="1"/>
</dbReference>
<proteinExistence type="predicted"/>
<evidence type="ECO:0000313" key="1">
    <source>
        <dbReference type="EMBL" id="KEO84511.1"/>
    </source>
</evidence>
<dbReference type="STRING" id="1157490.EL26_03040"/>
<comment type="caution">
    <text evidence="1">The sequence shown here is derived from an EMBL/GenBank/DDBJ whole genome shotgun (WGS) entry which is preliminary data.</text>
</comment>
<sequence>MLQLDPYNLRYAANRFSAGADDLRGRAGRFLAESQNLQSSWRGSASAVYQKVCELLHGDFLKAAGALERISSEFGTLATSYDSILELRRQASQMESQLMYLDESRQENQSEAHYLRQRAHDLRYAAEMEALAADQRAAGAFREIQTISDHLVFHALQDKINGYSKVPAPASSTWKEKSKHFLEFLGGAAYALGNNATFGFLQKLFDDEADLRSTEYLQGKVLGDEVAVGLGVVGAIGALMEAVVEEGGGVLLSSTGVGIPEGAALAVVGALSAAEALYGAGVAVSGYLNLENDQMLLATKNPEYQELKKRAGTASSNAEKGQIAEELADVVLKKAGYEKLPSKVGSNNGFDGVYVKYGKDGDIEDILIDIIVNESKFGTSRLGKTVDGAKQMSREWIEKNITKMMRSDDPDVRKAGKLLKDNFDMIRTKLNRLKSTGFNKWFSDPGGFGQ</sequence>
<dbReference type="CDD" id="cd20734">
    <property type="entry name" value="PoNe_RHS-like"/>
    <property type="match status" value="1"/>
</dbReference>
<dbReference type="InterPro" id="IPR010310">
    <property type="entry name" value="T7SS_ESAT-6-like"/>
</dbReference>
<gene>
    <name evidence="1" type="ORF">EL26_03040</name>
</gene>
<dbReference type="EMBL" id="JMIR01000003">
    <property type="protein sequence ID" value="KEO84511.1"/>
    <property type="molecule type" value="Genomic_DNA"/>
</dbReference>
<reference evidence="1 2" key="1">
    <citation type="journal article" date="2013" name="Int. J. Syst. Evol. Microbiol.">
        <title>Tumebacillus flagellatus sp. nov., an alpha-amylase/pullulanase-producing bacterium isolated from cassava wastewater.</title>
        <authorList>
            <person name="Wang Q."/>
            <person name="Xie N."/>
            <person name="Qin Y."/>
            <person name="Shen N."/>
            <person name="Zhu J."/>
            <person name="Mi H."/>
            <person name="Huang R."/>
        </authorList>
    </citation>
    <scope>NUCLEOTIDE SEQUENCE [LARGE SCALE GENOMIC DNA]</scope>
    <source>
        <strain evidence="1 2">GST4</strain>
    </source>
</reference>
<dbReference type="InterPro" id="IPR036689">
    <property type="entry name" value="ESAT-6-like_sf"/>
</dbReference>
<keyword evidence="2" id="KW-1185">Reference proteome</keyword>
<organism evidence="1 2">
    <name type="scientific">Tumebacillus flagellatus</name>
    <dbReference type="NCBI Taxonomy" id="1157490"/>
    <lineage>
        <taxon>Bacteria</taxon>
        <taxon>Bacillati</taxon>
        <taxon>Bacillota</taxon>
        <taxon>Bacilli</taxon>
        <taxon>Bacillales</taxon>
        <taxon>Alicyclobacillaceae</taxon>
        <taxon>Tumebacillus</taxon>
    </lineage>
</organism>
<name>A0A074LQV9_9BACL</name>
<accession>A0A074LQV9</accession>
<dbReference type="OrthoDB" id="95423at2"/>
<protein>
    <recommendedName>
        <fullName evidence="3">LXG domain-containing protein</fullName>
    </recommendedName>
</protein>
<evidence type="ECO:0008006" key="3">
    <source>
        <dbReference type="Google" id="ProtNLM"/>
    </source>
</evidence>
<dbReference type="eggNOG" id="ENOG5030KII">
    <property type="taxonomic scope" value="Bacteria"/>
</dbReference>
<dbReference type="RefSeq" id="WP_038084351.1">
    <property type="nucleotide sequence ID" value="NZ_JMIR01000003.1"/>
</dbReference>
<dbReference type="Pfam" id="PF06013">
    <property type="entry name" value="WXG100"/>
    <property type="match status" value="1"/>
</dbReference>
<evidence type="ECO:0000313" key="2">
    <source>
        <dbReference type="Proteomes" id="UP000027931"/>
    </source>
</evidence>
<dbReference type="Proteomes" id="UP000027931">
    <property type="component" value="Unassembled WGS sequence"/>
</dbReference>